<evidence type="ECO:0000259" key="2">
    <source>
        <dbReference type="Pfam" id="PF03417"/>
    </source>
</evidence>
<dbReference type="InterPro" id="IPR047803">
    <property type="entry name" value="DCD1A/B-like"/>
</dbReference>
<keyword evidence="3" id="KW-0808">Transferase</keyword>
<keyword evidence="3" id="KW-0012">Acyltransferase</keyword>
<accession>A0ABT3CUC9</accession>
<dbReference type="NCBIfam" id="NF040521">
    <property type="entry name" value="C45_proenzyme"/>
    <property type="match status" value="1"/>
</dbReference>
<evidence type="ECO:0000256" key="1">
    <source>
        <dbReference type="PROSITE-ProRule" id="PRU00339"/>
    </source>
</evidence>
<sequence length="550" mass="62756">MKKRYITLIILASLLLIGAVYFVMRVVYPAPETGESEITADQMVVVAENHYQLGNSWIRQNENGNWESYIEGNAYDRGRTMGILHKQLIQNQEQIFVDEINTNVPSWFLRKVLLLGIAWFNRDLDEYIPLEYRQEIYGVSEFFSDEYDFIGPKFNRIVNYHAAHDIGHAVQNMHLVGCTSVGIWNFSDSTQLMMSGRNFDFYFGDDFAKDKIVLLCNPDQGYQYLSVTWGGFCGVVSGMNEKGLSITLNSAKSEIPSQSGTPVSIIARDILQYASNIAEAKAIAEKYDSFVSELFTISSLEDEKMMVIEKSPERTGYYYPKDDTLVVANHYQSPEMKDLPINLDHLATSESEDRFLRTEQLCTRIDSTSPDNIAKILRNQKGIDGKDLGIGNPKAINQLLAHHAVIFDNVEKRVWVSNYPFQENVFDAYDLDDFDLWKGNALGVSIDSLQLAPDSFYQSTDFQTFEKFKSLKAELISATQEEKPLSEEQLAAFENSNPMYYETHRLLGNYHAALGNKEKAIAQYQKALQLDIAYMEDKVFIEEQIKSLQQ</sequence>
<dbReference type="Gene3D" id="3.60.60.10">
    <property type="entry name" value="Penicillin V Acylase, Chain A"/>
    <property type="match status" value="1"/>
</dbReference>
<dbReference type="SMART" id="SM00028">
    <property type="entry name" value="TPR"/>
    <property type="match status" value="1"/>
</dbReference>
<dbReference type="Gene3D" id="1.25.40.10">
    <property type="entry name" value="Tetratricopeptide repeat domain"/>
    <property type="match status" value="1"/>
</dbReference>
<proteinExistence type="predicted"/>
<keyword evidence="1" id="KW-0802">TPR repeat</keyword>
<organism evidence="3 4">
    <name type="scientific">Reichenbachiella ulvae</name>
    <dbReference type="NCBI Taxonomy" id="2980104"/>
    <lineage>
        <taxon>Bacteria</taxon>
        <taxon>Pseudomonadati</taxon>
        <taxon>Bacteroidota</taxon>
        <taxon>Cytophagia</taxon>
        <taxon>Cytophagales</taxon>
        <taxon>Reichenbachiellaceae</taxon>
        <taxon>Reichenbachiella</taxon>
    </lineage>
</organism>
<dbReference type="Pfam" id="PF03417">
    <property type="entry name" value="AAT"/>
    <property type="match status" value="1"/>
</dbReference>
<feature type="domain" description="Peptidase C45 hydrolase" evidence="2">
    <location>
        <begin position="194"/>
        <end position="382"/>
    </location>
</feature>
<dbReference type="PANTHER" id="PTHR35190:SF2">
    <property type="entry name" value="PROTEIN DCD1B"/>
    <property type="match status" value="1"/>
</dbReference>
<name>A0ABT3CUC9_9BACT</name>
<keyword evidence="4" id="KW-1185">Reference proteome</keyword>
<reference evidence="3 4" key="1">
    <citation type="submission" date="2022-10" db="EMBL/GenBank/DDBJ databases">
        <title>Comparative genomics and taxonomic characterization of three novel marine species of genus Reichenbachiella exhibiting antioxidant and polysaccharide degradation activities.</title>
        <authorList>
            <person name="Muhammad N."/>
            <person name="Lee Y.-J."/>
            <person name="Ko J."/>
            <person name="Kim S.-G."/>
        </authorList>
    </citation>
    <scope>NUCLEOTIDE SEQUENCE [LARGE SCALE GENOMIC DNA]</scope>
    <source>
        <strain evidence="3 4">ABR2-5</strain>
    </source>
</reference>
<evidence type="ECO:0000313" key="4">
    <source>
        <dbReference type="Proteomes" id="UP001300692"/>
    </source>
</evidence>
<dbReference type="InterPro" id="IPR005079">
    <property type="entry name" value="Peptidase_C45_hydrolase"/>
</dbReference>
<dbReference type="InterPro" id="IPR011990">
    <property type="entry name" value="TPR-like_helical_dom_sf"/>
</dbReference>
<dbReference type="GO" id="GO:0016746">
    <property type="term" value="F:acyltransferase activity"/>
    <property type="evidence" value="ECO:0007669"/>
    <property type="project" value="UniProtKB-KW"/>
</dbReference>
<dbReference type="PANTHER" id="PTHR35190">
    <property type="entry name" value="PROTEIN DCD1B"/>
    <property type="match status" value="1"/>
</dbReference>
<dbReference type="Proteomes" id="UP001300692">
    <property type="component" value="Unassembled WGS sequence"/>
</dbReference>
<comment type="caution">
    <text evidence="3">The sequence shown here is derived from an EMBL/GenBank/DDBJ whole genome shotgun (WGS) entry which is preliminary data.</text>
</comment>
<dbReference type="InterPro" id="IPR019734">
    <property type="entry name" value="TPR_rpt"/>
</dbReference>
<gene>
    <name evidence="3" type="ORF">N7U62_11040</name>
</gene>
<dbReference type="InterPro" id="IPR047794">
    <property type="entry name" value="C45_proenzyme-like"/>
</dbReference>
<feature type="repeat" description="TPR" evidence="1">
    <location>
        <begin position="501"/>
        <end position="534"/>
    </location>
</feature>
<protein>
    <submittedName>
        <fullName evidence="3">C45 family autoproteolytic acyltransferase/hydrolase</fullName>
    </submittedName>
</protein>
<dbReference type="PROSITE" id="PS50005">
    <property type="entry name" value="TPR"/>
    <property type="match status" value="1"/>
</dbReference>
<evidence type="ECO:0000313" key="3">
    <source>
        <dbReference type="EMBL" id="MCV9387202.1"/>
    </source>
</evidence>
<dbReference type="SUPFAM" id="SSF48452">
    <property type="entry name" value="TPR-like"/>
    <property type="match status" value="1"/>
</dbReference>
<dbReference type="EMBL" id="JAOYOD010000001">
    <property type="protein sequence ID" value="MCV9387202.1"/>
    <property type="molecule type" value="Genomic_DNA"/>
</dbReference>
<dbReference type="RefSeq" id="WP_264138029.1">
    <property type="nucleotide sequence ID" value="NZ_JAOYOD010000001.1"/>
</dbReference>